<dbReference type="PANTHER" id="PTHR32419">
    <property type="entry name" value="GLUTATHIONYL-HYDROQUINONE REDUCTASE"/>
    <property type="match status" value="1"/>
</dbReference>
<feature type="domain" description="GST C-terminal" evidence="4">
    <location>
        <begin position="157"/>
        <end position="289"/>
    </location>
</feature>
<reference evidence="5 6" key="1">
    <citation type="submission" date="2019-03" db="EMBL/GenBank/DDBJ databases">
        <title>Genomic Encyclopedia of Type Strains, Phase IV (KMG-IV): sequencing the most valuable type-strain genomes for metagenomic binning, comparative biology and taxonomic classification.</title>
        <authorList>
            <person name="Goeker M."/>
        </authorList>
    </citation>
    <scope>NUCLEOTIDE SEQUENCE [LARGE SCALE GENOMIC DNA]</scope>
    <source>
        <strain evidence="5 6">DSM 18577</strain>
    </source>
</reference>
<dbReference type="AlphaFoldDB" id="A0A4R1K0V3"/>
<dbReference type="RefSeq" id="WP_131912174.1">
    <property type="nucleotide sequence ID" value="NZ_OU594967.1"/>
</dbReference>
<feature type="binding site" evidence="2">
    <location>
        <begin position="141"/>
        <end position="142"/>
    </location>
    <ligand>
        <name>glutathione</name>
        <dbReference type="ChEBI" id="CHEBI:57925"/>
    </ligand>
</feature>
<dbReference type="Pfam" id="PF13409">
    <property type="entry name" value="GST_N_2"/>
    <property type="match status" value="1"/>
</dbReference>
<dbReference type="OrthoDB" id="9769158at2"/>
<dbReference type="PIRSF" id="PIRSF015753">
    <property type="entry name" value="GST"/>
    <property type="match status" value="1"/>
</dbReference>
<dbReference type="InterPro" id="IPR036249">
    <property type="entry name" value="Thioredoxin-like_sf"/>
</dbReference>
<feature type="site" description="Lowers pKa of active site Cys" evidence="3">
    <location>
        <position position="246"/>
    </location>
</feature>
<dbReference type="EMBL" id="SMGD01000012">
    <property type="protein sequence ID" value="TCK57616.1"/>
    <property type="molecule type" value="Genomic_DNA"/>
</dbReference>
<dbReference type="Gene3D" id="1.20.1050.10">
    <property type="match status" value="1"/>
</dbReference>
<dbReference type="InterPro" id="IPR040079">
    <property type="entry name" value="Glutathione_S-Trfase"/>
</dbReference>
<dbReference type="SUPFAM" id="SSF52833">
    <property type="entry name" value="Thioredoxin-like"/>
    <property type="match status" value="1"/>
</dbReference>
<feature type="active site" description="Proton donor/acceptor" evidence="1">
    <location>
        <position position="188"/>
    </location>
</feature>
<dbReference type="Proteomes" id="UP000295565">
    <property type="component" value="Unassembled WGS sequence"/>
</dbReference>
<evidence type="ECO:0000256" key="3">
    <source>
        <dbReference type="PIRSR" id="PIRSR015753-3"/>
    </source>
</evidence>
<dbReference type="Pfam" id="PF13410">
    <property type="entry name" value="GST_C_2"/>
    <property type="match status" value="1"/>
</dbReference>
<evidence type="ECO:0000313" key="5">
    <source>
        <dbReference type="EMBL" id="TCK57616.1"/>
    </source>
</evidence>
<dbReference type="InterPro" id="IPR010987">
    <property type="entry name" value="Glutathione-S-Trfase_C-like"/>
</dbReference>
<gene>
    <name evidence="5" type="ORF">EV690_1304</name>
</gene>
<sequence length="314" mass="36796">MLINGQWQKKWDPVQKQDKEGRFIRQTSSFRQRLDATSVLRLKNGERPYTLYVALICPWATRVLIARSLFGLEEYLPVKIVAPALTDYGWQFTDFPGATPKDEVEFHYMHELYTLSDPSFTGRATVPVLWDNENRCIVNNESADLLKILNDDLRELHQHPFQLRPQSLVAEMDTLDERIYRKLNNGVYQAGFAQSQTAYDEAYANIFSMLDELEERLAHQRYLLGEQLTESDIRLFVTLARFDVAYYGIFKANRQQISDFTHLNRYFHDLIQIDAFAKNTNIEHIKTGYYSIKALNPTQIIPKGPHLDWFKYLK</sequence>
<feature type="active site" description="Nucleophile" evidence="1">
    <location>
        <position position="57"/>
    </location>
</feature>
<evidence type="ECO:0000313" key="6">
    <source>
        <dbReference type="Proteomes" id="UP000295565"/>
    </source>
</evidence>
<dbReference type="SFLD" id="SFLDG01206">
    <property type="entry name" value="Xi.1"/>
    <property type="match status" value="1"/>
</dbReference>
<dbReference type="Gene3D" id="3.40.30.10">
    <property type="entry name" value="Glutaredoxin"/>
    <property type="match status" value="1"/>
</dbReference>
<dbReference type="CDD" id="cd03190">
    <property type="entry name" value="GST_C_Omega_like"/>
    <property type="match status" value="1"/>
</dbReference>
<dbReference type="SFLD" id="SFLDG01148">
    <property type="entry name" value="Xi_(cytGST)"/>
    <property type="match status" value="1"/>
</dbReference>
<comment type="caution">
    <text evidence="5">The sequence shown here is derived from an EMBL/GenBank/DDBJ whole genome shotgun (WGS) entry which is preliminary data.</text>
</comment>
<protein>
    <submittedName>
        <fullName evidence="5">Putative glutathione S-transferase</fullName>
    </submittedName>
</protein>
<dbReference type="GO" id="GO:0004364">
    <property type="term" value="F:glutathione transferase activity"/>
    <property type="evidence" value="ECO:0007669"/>
    <property type="project" value="InterPro"/>
</dbReference>
<accession>A0A4R1K0V3</accession>
<feature type="binding site" evidence="2">
    <location>
        <begin position="123"/>
        <end position="126"/>
    </location>
    <ligand>
        <name>glutathione</name>
        <dbReference type="ChEBI" id="CHEBI:57925"/>
    </ligand>
</feature>
<feature type="site" description="Lowers pKa of active site Cys" evidence="3">
    <location>
        <position position="289"/>
    </location>
</feature>
<keyword evidence="5" id="KW-0808">Transferase</keyword>
<keyword evidence="6" id="KW-1185">Reference proteome</keyword>
<dbReference type="PROSITE" id="PS50405">
    <property type="entry name" value="GST_CTER"/>
    <property type="match status" value="1"/>
</dbReference>
<feature type="binding site" evidence="2">
    <location>
        <position position="90"/>
    </location>
    <ligand>
        <name>glutathione</name>
        <dbReference type="ChEBI" id="CHEBI:57925"/>
    </ligand>
</feature>
<dbReference type="InterPro" id="IPR047047">
    <property type="entry name" value="GST_Omega-like_C"/>
</dbReference>
<evidence type="ECO:0000256" key="1">
    <source>
        <dbReference type="PIRSR" id="PIRSR015753-1"/>
    </source>
</evidence>
<dbReference type="InterPro" id="IPR016639">
    <property type="entry name" value="GST_Omega/GSH"/>
</dbReference>
<dbReference type="SUPFAM" id="SSF47616">
    <property type="entry name" value="GST C-terminal domain-like"/>
    <property type="match status" value="1"/>
</dbReference>
<evidence type="ECO:0000256" key="2">
    <source>
        <dbReference type="PIRSR" id="PIRSR015753-2"/>
    </source>
</evidence>
<dbReference type="InterPro" id="IPR036282">
    <property type="entry name" value="Glutathione-S-Trfase_C_sf"/>
</dbReference>
<dbReference type="InterPro" id="IPR004045">
    <property type="entry name" value="Glutathione_S-Trfase_N"/>
</dbReference>
<name>A0A4R1K0V3_9GAMM</name>
<evidence type="ECO:0000259" key="4">
    <source>
        <dbReference type="PROSITE" id="PS50405"/>
    </source>
</evidence>
<dbReference type="GO" id="GO:0005737">
    <property type="term" value="C:cytoplasm"/>
    <property type="evidence" value="ECO:0007669"/>
    <property type="project" value="TreeGrafter"/>
</dbReference>
<dbReference type="SFLD" id="SFLDS00019">
    <property type="entry name" value="Glutathione_Transferase_(cytos"/>
    <property type="match status" value="1"/>
</dbReference>
<proteinExistence type="predicted"/>
<organism evidence="5 6">
    <name type="scientific">Celerinatantimonas diazotrophica</name>
    <dbReference type="NCBI Taxonomy" id="412034"/>
    <lineage>
        <taxon>Bacteria</taxon>
        <taxon>Pseudomonadati</taxon>
        <taxon>Pseudomonadota</taxon>
        <taxon>Gammaproteobacteria</taxon>
        <taxon>Celerinatantimonadaceae</taxon>
        <taxon>Celerinatantimonas</taxon>
    </lineage>
</organism>
<dbReference type="PANTHER" id="PTHR32419:SF6">
    <property type="entry name" value="GLUTATHIONE S-TRANSFERASE OMEGA-LIKE 1-RELATED"/>
    <property type="match status" value="1"/>
</dbReference>